<feature type="domain" description="Apple" evidence="8">
    <location>
        <begin position="26"/>
        <end position="101"/>
    </location>
</feature>
<feature type="domain" description="EGF-like" evidence="7">
    <location>
        <begin position="233"/>
        <end position="272"/>
    </location>
</feature>
<keyword evidence="10" id="KW-1185">Reference proteome</keyword>
<sequence length="481" mass="53215">MAWNSSFLILLASLYLMDFSTAKTPCKTKVSVPGMALKGFVFKKVPVTAPHMCDITCEKDTICQSYHYIIGEKSCELNTRTKEARPENFQPDDLRFYMGRVGGRRSIPELPALSCQEIKLSEGEDSISKKYWLDPTNVGSSKLVYCDMKLGGKSAYQEQNYFTQCLVYLYTSLLSNFFTLSQFFLSINFQSDIDECKGINNVCDKNANCSNTVGFYNCTCKEGFTGDGHSCSDIDECRGNHSCYKNAECKNTLGSHVCECLAGYTGNGQNCTDIDECKSSNDVCDKNANYSNTVGFYNCTCKEGFTGDGHSCSDIDECKGSNTVCDVNANCTNTEGSHNCTCNEGYIGDGKSCQVMFASVEECQSYSSLTSVDRKSTIPKAGSALCDNSLPHGWYRFQGAAGTKMPTTCPPTHRCTADISSWLNGVHPTVAEGQVNRQVCFHWSSNCCRWSTYIQVRNCGSYYVYYFSGVPTCNTRYCSTE</sequence>
<feature type="signal peptide" evidence="6">
    <location>
        <begin position="1"/>
        <end position="22"/>
    </location>
</feature>
<dbReference type="SMART" id="SM00181">
    <property type="entry name" value="EGF"/>
    <property type="match status" value="4"/>
</dbReference>
<dbReference type="PANTHER" id="PTHR24039">
    <property type="entry name" value="FIBRILLIN-RELATED"/>
    <property type="match status" value="1"/>
</dbReference>
<evidence type="ECO:0000313" key="10">
    <source>
        <dbReference type="Proteomes" id="UP001159428"/>
    </source>
</evidence>
<dbReference type="PROSITE" id="PS50948">
    <property type="entry name" value="PAN"/>
    <property type="match status" value="1"/>
</dbReference>
<evidence type="ECO:0000256" key="3">
    <source>
        <dbReference type="ARBA" id="ARBA00022737"/>
    </source>
</evidence>
<dbReference type="InterPro" id="IPR003609">
    <property type="entry name" value="Pan_app"/>
</dbReference>
<dbReference type="Pfam" id="PF23283">
    <property type="entry name" value="D8C_UMOD"/>
    <property type="match status" value="1"/>
</dbReference>
<accession>A0AAU9XAK7</accession>
<evidence type="ECO:0000256" key="5">
    <source>
        <dbReference type="PROSITE-ProRule" id="PRU00076"/>
    </source>
</evidence>
<proteinExistence type="predicted"/>
<dbReference type="SUPFAM" id="SSF57414">
    <property type="entry name" value="Hairpin loop containing domain-like"/>
    <property type="match status" value="1"/>
</dbReference>
<feature type="domain" description="EGF-like" evidence="7">
    <location>
        <begin position="273"/>
        <end position="313"/>
    </location>
</feature>
<dbReference type="SMART" id="SM00179">
    <property type="entry name" value="EGF_CA"/>
    <property type="match status" value="4"/>
</dbReference>
<evidence type="ECO:0008006" key="11">
    <source>
        <dbReference type="Google" id="ProtNLM"/>
    </source>
</evidence>
<dbReference type="SUPFAM" id="SSF57196">
    <property type="entry name" value="EGF/Laminin"/>
    <property type="match status" value="1"/>
</dbReference>
<dbReference type="FunFam" id="2.10.25.10:FF:000038">
    <property type="entry name" value="Fibrillin 2"/>
    <property type="match status" value="4"/>
</dbReference>
<evidence type="ECO:0000256" key="1">
    <source>
        <dbReference type="ARBA" id="ARBA00022536"/>
    </source>
</evidence>
<dbReference type="InterPro" id="IPR000742">
    <property type="entry name" value="EGF"/>
</dbReference>
<dbReference type="SUPFAM" id="SSF57184">
    <property type="entry name" value="Growth factor receptor domain"/>
    <property type="match status" value="1"/>
</dbReference>
<dbReference type="InterPro" id="IPR057774">
    <property type="entry name" value="D8C_UMOD/GP2/OIT3-like"/>
</dbReference>
<feature type="domain" description="EGF-like" evidence="7">
    <location>
        <begin position="314"/>
        <end position="354"/>
    </location>
</feature>
<dbReference type="InterPro" id="IPR024731">
    <property type="entry name" value="NELL2-like_EGF"/>
</dbReference>
<keyword evidence="4" id="KW-1015">Disulfide bond</keyword>
<comment type="caution">
    <text evidence="9">The sequence shown here is derived from an EMBL/GenBank/DDBJ whole genome shotgun (WGS) entry which is preliminary data.</text>
</comment>
<feature type="domain" description="EGF-like" evidence="7">
    <location>
        <begin position="192"/>
        <end position="232"/>
    </location>
</feature>
<evidence type="ECO:0000313" key="9">
    <source>
        <dbReference type="EMBL" id="CAH3141678.1"/>
    </source>
</evidence>
<dbReference type="SUPFAM" id="SSF56496">
    <property type="entry name" value="Fibrinogen C-terminal domain-like"/>
    <property type="match status" value="1"/>
</dbReference>
<dbReference type="Pfam" id="PF12947">
    <property type="entry name" value="EGF_3"/>
    <property type="match status" value="4"/>
</dbReference>
<keyword evidence="2 6" id="KW-0732">Signal</keyword>
<feature type="chain" id="PRO_5043841030" description="Uromodulin" evidence="6">
    <location>
        <begin position="23"/>
        <end position="481"/>
    </location>
</feature>
<evidence type="ECO:0000256" key="6">
    <source>
        <dbReference type="SAM" id="SignalP"/>
    </source>
</evidence>
<evidence type="ECO:0000256" key="2">
    <source>
        <dbReference type="ARBA" id="ARBA00022729"/>
    </source>
</evidence>
<dbReference type="PROSITE" id="PS50026">
    <property type="entry name" value="EGF_3"/>
    <property type="match status" value="4"/>
</dbReference>
<dbReference type="Proteomes" id="UP001159428">
    <property type="component" value="Unassembled WGS sequence"/>
</dbReference>
<organism evidence="9 10">
    <name type="scientific">Pocillopora meandrina</name>
    <dbReference type="NCBI Taxonomy" id="46732"/>
    <lineage>
        <taxon>Eukaryota</taxon>
        <taxon>Metazoa</taxon>
        <taxon>Cnidaria</taxon>
        <taxon>Anthozoa</taxon>
        <taxon>Hexacorallia</taxon>
        <taxon>Scleractinia</taxon>
        <taxon>Astrocoeniina</taxon>
        <taxon>Pocilloporidae</taxon>
        <taxon>Pocillopora</taxon>
    </lineage>
</organism>
<keyword evidence="1 5" id="KW-0245">EGF-like domain</keyword>
<dbReference type="PROSITE" id="PS00010">
    <property type="entry name" value="ASX_HYDROXYL"/>
    <property type="match status" value="1"/>
</dbReference>
<dbReference type="InterPro" id="IPR000152">
    <property type="entry name" value="EGF-type_Asp/Asn_hydroxyl_site"/>
</dbReference>
<name>A0AAU9XAK7_9CNID</name>
<evidence type="ECO:0000259" key="7">
    <source>
        <dbReference type="PROSITE" id="PS50026"/>
    </source>
</evidence>
<evidence type="ECO:0000259" key="8">
    <source>
        <dbReference type="PROSITE" id="PS50948"/>
    </source>
</evidence>
<dbReference type="PROSITE" id="PS01186">
    <property type="entry name" value="EGF_2"/>
    <property type="match status" value="4"/>
</dbReference>
<dbReference type="CDD" id="cd00054">
    <property type="entry name" value="EGF_CA"/>
    <property type="match status" value="4"/>
</dbReference>
<dbReference type="InterPro" id="IPR036056">
    <property type="entry name" value="Fibrinogen-like_C"/>
</dbReference>
<dbReference type="GO" id="GO:0005509">
    <property type="term" value="F:calcium ion binding"/>
    <property type="evidence" value="ECO:0007669"/>
    <property type="project" value="InterPro"/>
</dbReference>
<dbReference type="EMBL" id="CALNXJ010000035">
    <property type="protein sequence ID" value="CAH3141678.1"/>
    <property type="molecule type" value="Genomic_DNA"/>
</dbReference>
<protein>
    <recommendedName>
        <fullName evidence="11">Uromodulin</fullName>
    </recommendedName>
</protein>
<reference evidence="9 10" key="1">
    <citation type="submission" date="2022-05" db="EMBL/GenBank/DDBJ databases">
        <authorList>
            <consortium name="Genoscope - CEA"/>
            <person name="William W."/>
        </authorList>
    </citation>
    <scope>NUCLEOTIDE SEQUENCE [LARGE SCALE GENOMIC DNA]</scope>
</reference>
<dbReference type="Gene3D" id="2.10.25.10">
    <property type="entry name" value="Laminin"/>
    <property type="match status" value="4"/>
</dbReference>
<keyword evidence="3" id="KW-0677">Repeat</keyword>
<evidence type="ECO:0000256" key="4">
    <source>
        <dbReference type="ARBA" id="ARBA00023157"/>
    </source>
</evidence>
<dbReference type="InterPro" id="IPR001881">
    <property type="entry name" value="EGF-like_Ca-bd_dom"/>
</dbReference>
<dbReference type="AlphaFoldDB" id="A0AAU9XAK7"/>
<comment type="caution">
    <text evidence="5">Lacks conserved residue(s) required for the propagation of feature annotation.</text>
</comment>
<dbReference type="InterPro" id="IPR009030">
    <property type="entry name" value="Growth_fac_rcpt_cys_sf"/>
</dbReference>
<gene>
    <name evidence="9" type="ORF">PMEA_00019504</name>
</gene>